<reference evidence="9" key="1">
    <citation type="journal article" date="2015" name="Nat. Genet.">
        <title>The pineapple genome and the evolution of CAM photosynthesis.</title>
        <authorList>
            <person name="Ming R."/>
            <person name="VanBuren R."/>
            <person name="Wai C.M."/>
            <person name="Tang H."/>
            <person name="Schatz M.C."/>
            <person name="Bowers J.E."/>
            <person name="Lyons E."/>
            <person name="Wang M.L."/>
            <person name="Chen J."/>
            <person name="Biggers E."/>
            <person name="Zhang J."/>
            <person name="Huang L."/>
            <person name="Zhang L."/>
            <person name="Miao W."/>
            <person name="Zhang J."/>
            <person name="Ye Z."/>
            <person name="Miao C."/>
            <person name="Lin Z."/>
            <person name="Wang H."/>
            <person name="Zhou H."/>
            <person name="Yim W.C."/>
            <person name="Priest H.D."/>
            <person name="Zheng C."/>
            <person name="Woodhouse M."/>
            <person name="Edger P.P."/>
            <person name="Guyot R."/>
            <person name="Guo H.B."/>
            <person name="Guo H."/>
            <person name="Zheng G."/>
            <person name="Singh R."/>
            <person name="Sharma A."/>
            <person name="Min X."/>
            <person name="Zheng Y."/>
            <person name="Lee H."/>
            <person name="Gurtowski J."/>
            <person name="Sedlazeck F.J."/>
            <person name="Harkess A."/>
            <person name="McKain M.R."/>
            <person name="Liao Z."/>
            <person name="Fang J."/>
            <person name="Liu J."/>
            <person name="Zhang X."/>
            <person name="Zhang Q."/>
            <person name="Hu W."/>
            <person name="Qin Y."/>
            <person name="Wang K."/>
            <person name="Chen L.Y."/>
            <person name="Shirley N."/>
            <person name="Lin Y.R."/>
            <person name="Liu L.Y."/>
            <person name="Hernandez A.G."/>
            <person name="Wright C.L."/>
            <person name="Bulone V."/>
            <person name="Tuskan G.A."/>
            <person name="Heath K."/>
            <person name="Zee F."/>
            <person name="Moore P.H."/>
            <person name="Sunkar R."/>
            <person name="Leebens-Mack J.H."/>
            <person name="Mockler T."/>
            <person name="Bennetzen J.L."/>
            <person name="Freeling M."/>
            <person name="Sankoff D."/>
            <person name="Paterson A.H."/>
            <person name="Zhu X."/>
            <person name="Yang X."/>
            <person name="Smith J.A."/>
            <person name="Cushman J.C."/>
            <person name="Paull R.E."/>
            <person name="Yu Q."/>
        </authorList>
    </citation>
    <scope>NUCLEOTIDE SEQUENCE [LARGE SCALE GENOMIC DNA]</scope>
    <source>
        <strain evidence="9">cv. F153</strain>
    </source>
</reference>
<gene>
    <name evidence="10" type="primary">LOC109723795</name>
</gene>
<comment type="subcellular location">
    <subcellularLocation>
        <location evidence="1">Cell membrane</location>
    </subcellularLocation>
</comment>
<evidence type="ECO:0000256" key="3">
    <source>
        <dbReference type="ARBA" id="ARBA00022475"/>
    </source>
</evidence>
<evidence type="ECO:0000313" key="10">
    <source>
        <dbReference type="RefSeq" id="XP_020107867.1"/>
    </source>
</evidence>
<evidence type="ECO:0000256" key="7">
    <source>
        <dbReference type="SAM" id="Phobius"/>
    </source>
</evidence>
<reference evidence="10" key="2">
    <citation type="submission" date="2025-08" db="UniProtKB">
        <authorList>
            <consortium name="RefSeq"/>
        </authorList>
    </citation>
    <scope>IDENTIFICATION</scope>
    <source>
        <tissue evidence="10">Leaf</tissue>
    </source>
</reference>
<keyword evidence="9" id="KW-1185">Reference proteome</keyword>
<dbReference type="PANTHER" id="PTHR31052:SF3">
    <property type="entry name" value="COBRA-LIKE PROTEIN 7"/>
    <property type="match status" value="1"/>
</dbReference>
<comment type="similarity">
    <text evidence="2">Belongs to the COBRA family.</text>
</comment>
<keyword evidence="3" id="KW-1003">Cell membrane</keyword>
<feature type="domain" description="COBRA C-terminal" evidence="8">
    <location>
        <begin position="372"/>
        <end position="579"/>
    </location>
</feature>
<protein>
    <submittedName>
        <fullName evidence="10">COBRA-like protein 7</fullName>
    </submittedName>
</protein>
<feature type="non-terminal residue" evidence="10">
    <location>
        <position position="1"/>
    </location>
</feature>
<evidence type="ECO:0000256" key="4">
    <source>
        <dbReference type="ARBA" id="ARBA00022729"/>
    </source>
</evidence>
<dbReference type="InterPro" id="IPR006918">
    <property type="entry name" value="COBRA_pln"/>
</dbReference>
<evidence type="ECO:0000256" key="1">
    <source>
        <dbReference type="ARBA" id="ARBA00004236"/>
    </source>
</evidence>
<evidence type="ECO:0000259" key="8">
    <source>
        <dbReference type="Pfam" id="PF25079"/>
    </source>
</evidence>
<name>A0A6P5GJC7_ANACO</name>
<keyword evidence="4" id="KW-0732">Signal</keyword>
<keyword evidence="7" id="KW-1133">Transmembrane helix</keyword>
<dbReference type="GeneID" id="109723795"/>
<accession>A0A6P5GJC7</accession>
<evidence type="ECO:0000256" key="5">
    <source>
        <dbReference type="ARBA" id="ARBA00023136"/>
    </source>
</evidence>
<dbReference type="OrthoDB" id="2014623at2759"/>
<sequence length="609" mass="65297">FVSDPASQPYSFHATATVLNSGTTPLKSWSLLVAFRHGEILVSASGAVLTDASDFPYNTSGDATTSFSGYPNPDLLTPIATAGDLSLIQAQIDLVGTLFAPAPPYAPLPASLSLADPSFLCPPPSPASNASTLISTCCVPDPSFSPNATDAAALANSTTSFLPRRAGDLTISYDVLQAYPSSYLALVTIENHNPLARLDNWRLSWEWKRQEFIYSLKGAYPLEVDATGCVYGPQGQYYQDLDFSKVLNCQRSPVVLDLPLSRYNDSQLGLIPHCCRNGTILPKSMDPSQSVSAFQMQVFKMPPDVNRTVLYPPAAWKIAGGSDLNPDYACGPAVRVAPAEFPDPSGLESNTSAIASWQVVCNISAPRGSKPKCCVSFSAFYNDSVVPCGTCACGCPAARTCNASAPPLLLPSEALLVPFDNRTAKALAWAELKHFAVPNPLPCGDNCGVSINWHLYTDYAKGWSARITLFNWESVDLPNWFAAVVMDQAYDGYETMYSFNGTRVGDHTIFMQGNEGLNYLVGETNGTDPSEDPRVPGKQQSVISFTKKPTPGINVVAGDGFPSKVYFNGDECSMPASIPTSKGLRTIATTGIFNLVYVLGVSALLLFRV</sequence>
<keyword evidence="6" id="KW-0325">Glycoprotein</keyword>
<evidence type="ECO:0000256" key="6">
    <source>
        <dbReference type="ARBA" id="ARBA00023180"/>
    </source>
</evidence>
<keyword evidence="5 7" id="KW-0472">Membrane</keyword>
<dbReference type="Proteomes" id="UP000515123">
    <property type="component" value="Linkage group 18"/>
</dbReference>
<dbReference type="PANTHER" id="PTHR31052">
    <property type="entry name" value="COBRA-LIKE PROTEIN 7"/>
    <property type="match status" value="1"/>
</dbReference>
<dbReference type="Pfam" id="PF04833">
    <property type="entry name" value="COBRA"/>
    <property type="match status" value="1"/>
</dbReference>
<evidence type="ECO:0000313" key="9">
    <source>
        <dbReference type="Proteomes" id="UP000515123"/>
    </source>
</evidence>
<dbReference type="GO" id="GO:0010215">
    <property type="term" value="P:cellulose microfibril organization"/>
    <property type="evidence" value="ECO:0007669"/>
    <property type="project" value="InterPro"/>
</dbReference>
<dbReference type="InterPro" id="IPR056900">
    <property type="entry name" value="COB_C"/>
</dbReference>
<dbReference type="Pfam" id="PF25079">
    <property type="entry name" value="COB_C"/>
    <property type="match status" value="1"/>
</dbReference>
<proteinExistence type="inferred from homology"/>
<keyword evidence="7" id="KW-0812">Transmembrane</keyword>
<organism evidence="9 10">
    <name type="scientific">Ananas comosus</name>
    <name type="common">Pineapple</name>
    <name type="synonym">Ananas ananas</name>
    <dbReference type="NCBI Taxonomy" id="4615"/>
    <lineage>
        <taxon>Eukaryota</taxon>
        <taxon>Viridiplantae</taxon>
        <taxon>Streptophyta</taxon>
        <taxon>Embryophyta</taxon>
        <taxon>Tracheophyta</taxon>
        <taxon>Spermatophyta</taxon>
        <taxon>Magnoliopsida</taxon>
        <taxon>Liliopsida</taxon>
        <taxon>Poales</taxon>
        <taxon>Bromeliaceae</taxon>
        <taxon>Bromelioideae</taxon>
        <taxon>Ananas</taxon>
    </lineage>
</organism>
<dbReference type="GO" id="GO:0005886">
    <property type="term" value="C:plasma membrane"/>
    <property type="evidence" value="ECO:0007669"/>
    <property type="project" value="UniProtKB-SubCell"/>
</dbReference>
<evidence type="ECO:0000256" key="2">
    <source>
        <dbReference type="ARBA" id="ARBA00005507"/>
    </source>
</evidence>
<dbReference type="RefSeq" id="XP_020107867.1">
    <property type="nucleotide sequence ID" value="XM_020252278.1"/>
</dbReference>
<feature type="transmembrane region" description="Helical" evidence="7">
    <location>
        <begin position="587"/>
        <end position="607"/>
    </location>
</feature>
<dbReference type="AlphaFoldDB" id="A0A6P5GJC7"/>